<dbReference type="GO" id="GO:0005524">
    <property type="term" value="F:ATP binding"/>
    <property type="evidence" value="ECO:0007669"/>
    <property type="project" value="UniProtKB-KW"/>
</dbReference>
<dbReference type="GO" id="GO:0005743">
    <property type="term" value="C:mitochondrial inner membrane"/>
    <property type="evidence" value="ECO:0007669"/>
    <property type="project" value="TreeGrafter"/>
</dbReference>
<comment type="similarity">
    <text evidence="2">Belongs to the ABC transporter superfamily. ABCB family. Multidrug resistance exporter (TC 3.A.1.201) subfamily.</text>
</comment>
<dbReference type="OrthoDB" id="6500128at2759"/>
<keyword evidence="3" id="KW-0813">Transport</keyword>
<dbReference type="CDD" id="cd18578">
    <property type="entry name" value="ABC_6TM_Pgp_ABCB1_D2_like"/>
    <property type="match status" value="1"/>
</dbReference>
<evidence type="ECO:0000256" key="6">
    <source>
        <dbReference type="ARBA" id="ARBA00022741"/>
    </source>
</evidence>
<dbReference type="InterPro" id="IPR003593">
    <property type="entry name" value="AAA+_ATPase"/>
</dbReference>
<sequence>MAQSPSAAKSPEMIERELEVLEYQLNGLPASRPQARTVFSFATPLDLAIIGISAFAAIVAGGLNPLLTASASLIFCPLLMVLYGQLVSSFDRFQNGKISGATLQSDISRFTLYYVYLAIGLFVSVYITTVGFYYTGERITRTLRRTYLRSIISQNMAFFDTLGAGELTTRITSDITQIQEAITGNLSVSLTAAATFISAYVIAFVENWKLALILTSTVIVLTVTGAVGVAFPVKWTKQSQALESSGATLAEEAISSIEHVTAFGIQQKLIQRYEDHLKPAERPGLKAGTVTALVIGMVNAVPYLSYGLAFWEGSRLLVRGEISISGVTTSTLAIVIGAWAVGRVAPNAKTFISSIAAAAAILEAIARQSPQDPFSDGGERPEHGGLDISFRDVQLIYPSRREVTVLHQLNLVIPASKTTALVGASGCGKSSIIGLLERFYAPTKGDILLGDYNIQSLSLNWLRSQMSLVGQEPTLFNTTIFENIVYGLAGQESSLTAQQLQGLVEEAAIKANAHEFISGLPRGYQTEVGEKGTQLSGGQKQRICIARAIIKNPQILLLDEATSALDVRAERSVQKALAAASQGRTTIVIAHRLSTIRDADNIVVMADGHIVEQGTHNELISRNGHYAELVRKQQISSESGPGAEDANYLSSQEKHTEILLDKKSIMDHQNSFRPKIEEEPSLPHPQNVSSSIPSESAQSKDTASSWGGLTNTMKLIGKLSRPESVLTLLATILAVVAGLSVPAQSIIFAKLVDALSLTSAHHLRERINFWSLMYLAMGLGILVVWLCHGIIFAYATEKMVHRARRQCFSHILRQEIGFFLMEQNSTGALTSLLSSAPTDLKGLSGPVLGAILTFLATIVGGIVLSLIVGWKLALVCTATIPLVAGFGWVRLAMLSLFAEKMKKTHQDSAAYASEAVSAIRTVACLTMETRVLQHYDSIIFSKSRESIRSILQASAFYALSQSITLLCAALAFWYGGTLLSKHEYTVVQFFICFAALISGAQTAGVIFSYAPGMSKAMNAARDLRSLFDRRPSIDSWDTSGKTFNKETCAGQIEFRNVSFSYPSRPDRVVVDDFSLTVRPGQFIALVGASGCGKSTLIALLERFFDPVSGQVIVDGWDISTLDVASYRSAISLVGQEPMLFSGTIRENLLLGTMDSISEEEMVQACRDANIYDVIVSLPNAFATELGSKGVMLSGGQKQRLAIARALLRNTKILLLDEATAALDSRSETMVQEALNKASEKRTTIAVAHRLSTIQHADVICVLEAGRLAEIGNHRELMKKGGVYAGLVKMQNQGTAAPLAL</sequence>
<evidence type="ECO:0000259" key="13">
    <source>
        <dbReference type="PROSITE" id="PS50929"/>
    </source>
</evidence>
<dbReference type="PROSITE" id="PS50929">
    <property type="entry name" value="ABC_TM1F"/>
    <property type="match status" value="2"/>
</dbReference>
<evidence type="ECO:0000256" key="5">
    <source>
        <dbReference type="ARBA" id="ARBA00022737"/>
    </source>
</evidence>
<dbReference type="GO" id="GO:0090374">
    <property type="term" value="P:oligopeptide export from mitochondrion"/>
    <property type="evidence" value="ECO:0007669"/>
    <property type="project" value="TreeGrafter"/>
</dbReference>
<comment type="subcellular location">
    <subcellularLocation>
        <location evidence="1">Membrane</location>
        <topology evidence="1">Multi-pass membrane protein</topology>
    </subcellularLocation>
</comment>
<feature type="transmembrane region" description="Helical" evidence="11">
    <location>
        <begin position="847"/>
        <end position="866"/>
    </location>
</feature>
<dbReference type="InterPro" id="IPR017871">
    <property type="entry name" value="ABC_transporter-like_CS"/>
</dbReference>
<dbReference type="PANTHER" id="PTHR43394">
    <property type="entry name" value="ATP-DEPENDENT PERMEASE MDL1, MITOCHONDRIAL"/>
    <property type="match status" value="1"/>
</dbReference>
<feature type="transmembrane region" description="Helical" evidence="11">
    <location>
        <begin position="725"/>
        <end position="749"/>
    </location>
</feature>
<feature type="transmembrane region" description="Helical" evidence="11">
    <location>
        <begin position="38"/>
        <end position="59"/>
    </location>
</feature>
<evidence type="ECO:0000256" key="4">
    <source>
        <dbReference type="ARBA" id="ARBA00022692"/>
    </source>
</evidence>
<accession>A0A507QZU3</accession>
<dbReference type="PROSITE" id="PS50893">
    <property type="entry name" value="ABC_TRANSPORTER_2"/>
    <property type="match status" value="2"/>
</dbReference>
<feature type="transmembrane region" description="Helical" evidence="11">
    <location>
        <begin position="113"/>
        <end position="135"/>
    </location>
</feature>
<evidence type="ECO:0000256" key="2">
    <source>
        <dbReference type="ARBA" id="ARBA00007577"/>
    </source>
</evidence>
<feature type="domain" description="ABC transporter" evidence="12">
    <location>
        <begin position="388"/>
        <end position="632"/>
    </location>
</feature>
<evidence type="ECO:0000313" key="15">
    <source>
        <dbReference type="Proteomes" id="UP000319663"/>
    </source>
</evidence>
<proteinExistence type="inferred from homology"/>
<feature type="transmembrane region" description="Helical" evidence="11">
    <location>
        <begin position="872"/>
        <end position="893"/>
    </location>
</feature>
<feature type="transmembrane region" description="Helical" evidence="11">
    <location>
        <begin position="287"/>
        <end position="310"/>
    </location>
</feature>
<evidence type="ECO:0000313" key="14">
    <source>
        <dbReference type="EMBL" id="TQB75624.1"/>
    </source>
</evidence>
<dbReference type="SMART" id="SM00382">
    <property type="entry name" value="AAA"/>
    <property type="match status" value="2"/>
</dbReference>
<feature type="transmembrane region" description="Helical" evidence="11">
    <location>
        <begin position="769"/>
        <end position="795"/>
    </location>
</feature>
<dbReference type="InterPro" id="IPR011527">
    <property type="entry name" value="ABC1_TM_dom"/>
</dbReference>
<dbReference type="CDD" id="cd18577">
    <property type="entry name" value="ABC_6TM_Pgp_ABCB1_D1_like"/>
    <property type="match status" value="1"/>
</dbReference>
<feature type="compositionally biased region" description="Polar residues" evidence="10">
    <location>
        <begin position="684"/>
        <end position="705"/>
    </location>
</feature>
<feature type="transmembrane region" description="Helical" evidence="11">
    <location>
        <begin position="186"/>
        <end position="205"/>
    </location>
</feature>
<feature type="domain" description="ABC transporter" evidence="12">
    <location>
        <begin position="1052"/>
        <end position="1289"/>
    </location>
</feature>
<keyword evidence="8 11" id="KW-1133">Transmembrane helix</keyword>
<evidence type="ECO:0000256" key="8">
    <source>
        <dbReference type="ARBA" id="ARBA00022989"/>
    </source>
</evidence>
<evidence type="ECO:0000256" key="7">
    <source>
        <dbReference type="ARBA" id="ARBA00022840"/>
    </source>
</evidence>
<dbReference type="InterPro" id="IPR027417">
    <property type="entry name" value="P-loop_NTPase"/>
</dbReference>
<keyword evidence="15" id="KW-1185">Reference proteome</keyword>
<dbReference type="Pfam" id="PF00005">
    <property type="entry name" value="ABC_tran"/>
    <property type="match status" value="2"/>
</dbReference>
<feature type="transmembrane region" description="Helical" evidence="11">
    <location>
        <begin position="66"/>
        <end position="86"/>
    </location>
</feature>
<reference evidence="14 15" key="1">
    <citation type="submission" date="2019-06" db="EMBL/GenBank/DDBJ databases">
        <title>Wine fermentation using esterase from Monascus purpureus.</title>
        <authorList>
            <person name="Geng C."/>
            <person name="Zhang Y."/>
        </authorList>
    </citation>
    <scope>NUCLEOTIDE SEQUENCE [LARGE SCALE GENOMIC DNA]</scope>
    <source>
        <strain evidence="14">HQ1</strain>
    </source>
</reference>
<feature type="transmembrane region" description="Helical" evidence="11">
    <location>
        <begin position="950"/>
        <end position="974"/>
    </location>
</feature>
<feature type="region of interest" description="Disordered" evidence="10">
    <location>
        <begin position="675"/>
        <end position="705"/>
    </location>
</feature>
<evidence type="ECO:0000256" key="1">
    <source>
        <dbReference type="ARBA" id="ARBA00004141"/>
    </source>
</evidence>
<name>A0A507QZU3_MONPU</name>
<evidence type="ECO:0008006" key="16">
    <source>
        <dbReference type="Google" id="ProtNLM"/>
    </source>
</evidence>
<dbReference type="CDD" id="cd03249">
    <property type="entry name" value="ABC_MTABC3_MDL1_MDL2"/>
    <property type="match status" value="2"/>
</dbReference>
<evidence type="ECO:0000256" key="11">
    <source>
        <dbReference type="SAM" id="Phobius"/>
    </source>
</evidence>
<dbReference type="Gene3D" id="3.40.50.300">
    <property type="entry name" value="P-loop containing nucleotide triphosphate hydrolases"/>
    <property type="match status" value="2"/>
</dbReference>
<dbReference type="GO" id="GO:0016887">
    <property type="term" value="F:ATP hydrolysis activity"/>
    <property type="evidence" value="ECO:0007669"/>
    <property type="project" value="InterPro"/>
</dbReference>
<keyword evidence="5" id="KW-0677">Repeat</keyword>
<dbReference type="InterPro" id="IPR039421">
    <property type="entry name" value="Type_1_exporter"/>
</dbReference>
<dbReference type="Proteomes" id="UP000319663">
    <property type="component" value="Unassembled WGS sequence"/>
</dbReference>
<evidence type="ECO:0000256" key="10">
    <source>
        <dbReference type="SAM" id="MobiDB-lite"/>
    </source>
</evidence>
<organism evidence="14 15">
    <name type="scientific">Monascus purpureus</name>
    <name type="common">Red mold</name>
    <name type="synonym">Monascus anka</name>
    <dbReference type="NCBI Taxonomy" id="5098"/>
    <lineage>
        <taxon>Eukaryota</taxon>
        <taxon>Fungi</taxon>
        <taxon>Dikarya</taxon>
        <taxon>Ascomycota</taxon>
        <taxon>Pezizomycotina</taxon>
        <taxon>Eurotiomycetes</taxon>
        <taxon>Eurotiomycetidae</taxon>
        <taxon>Eurotiales</taxon>
        <taxon>Aspergillaceae</taxon>
        <taxon>Monascus</taxon>
    </lineage>
</organism>
<evidence type="ECO:0000259" key="12">
    <source>
        <dbReference type="PROSITE" id="PS50893"/>
    </source>
</evidence>
<dbReference type="STRING" id="5098.A0A507QZU3"/>
<dbReference type="PROSITE" id="PS00211">
    <property type="entry name" value="ABC_TRANSPORTER_1"/>
    <property type="match status" value="2"/>
</dbReference>
<dbReference type="Gene3D" id="1.20.1560.10">
    <property type="entry name" value="ABC transporter type 1, transmembrane domain"/>
    <property type="match status" value="1"/>
</dbReference>
<evidence type="ECO:0000256" key="3">
    <source>
        <dbReference type="ARBA" id="ARBA00022448"/>
    </source>
</evidence>
<dbReference type="InterPro" id="IPR003439">
    <property type="entry name" value="ABC_transporter-like_ATP-bd"/>
</dbReference>
<feature type="transmembrane region" description="Helical" evidence="11">
    <location>
        <begin position="322"/>
        <end position="341"/>
    </location>
</feature>
<dbReference type="SUPFAM" id="SSF90123">
    <property type="entry name" value="ABC transporter transmembrane region"/>
    <property type="match status" value="2"/>
</dbReference>
<evidence type="ECO:0000256" key="9">
    <source>
        <dbReference type="ARBA" id="ARBA00023136"/>
    </source>
</evidence>
<dbReference type="FunFam" id="3.40.50.300:FF:000251">
    <property type="entry name" value="ABC transporter B family member 19"/>
    <property type="match status" value="1"/>
</dbReference>
<dbReference type="FunFam" id="3.40.50.300:FF:000913">
    <property type="entry name" value="ABC multidrug transporter SitT"/>
    <property type="match status" value="1"/>
</dbReference>
<protein>
    <recommendedName>
        <fullName evidence="16">GTPase-activating protein</fullName>
    </recommendedName>
</protein>
<dbReference type="InterPro" id="IPR036640">
    <property type="entry name" value="ABC1_TM_sf"/>
</dbReference>
<feature type="domain" description="ABC transmembrane type-1" evidence="13">
    <location>
        <begin position="66"/>
        <end position="353"/>
    </location>
</feature>
<dbReference type="EMBL" id="VIFY01000017">
    <property type="protein sequence ID" value="TQB75624.1"/>
    <property type="molecule type" value="Genomic_DNA"/>
</dbReference>
<feature type="transmembrane region" description="Helical" evidence="11">
    <location>
        <begin position="211"/>
        <end position="233"/>
    </location>
</feature>
<dbReference type="SUPFAM" id="SSF52540">
    <property type="entry name" value="P-loop containing nucleoside triphosphate hydrolases"/>
    <property type="match status" value="2"/>
</dbReference>
<comment type="caution">
    <text evidence="14">The sequence shown here is derived from an EMBL/GenBank/DDBJ whole genome shotgun (WGS) entry which is preliminary data.</text>
</comment>
<dbReference type="Pfam" id="PF00664">
    <property type="entry name" value="ABC_membrane"/>
    <property type="match status" value="2"/>
</dbReference>
<dbReference type="PANTHER" id="PTHR43394:SF11">
    <property type="entry name" value="ATP-BINDING CASSETTE TRANSPORTER"/>
    <property type="match status" value="1"/>
</dbReference>
<keyword evidence="9 11" id="KW-0472">Membrane</keyword>
<keyword evidence="4 11" id="KW-0812">Transmembrane</keyword>
<feature type="transmembrane region" description="Helical" evidence="11">
    <location>
        <begin position="986"/>
        <end position="1010"/>
    </location>
</feature>
<gene>
    <name evidence="14" type="ORF">MPDQ_002242</name>
</gene>
<keyword evidence="6" id="KW-0547">Nucleotide-binding</keyword>
<feature type="domain" description="ABC transmembrane type-1" evidence="13">
    <location>
        <begin position="728"/>
        <end position="1015"/>
    </location>
</feature>
<dbReference type="GO" id="GO:0015421">
    <property type="term" value="F:ABC-type oligopeptide transporter activity"/>
    <property type="evidence" value="ECO:0007669"/>
    <property type="project" value="TreeGrafter"/>
</dbReference>
<keyword evidence="7" id="KW-0067">ATP-binding</keyword>